<feature type="region of interest" description="Disordered" evidence="1">
    <location>
        <begin position="122"/>
        <end position="149"/>
    </location>
</feature>
<name>A0A9D3LLP6_ANGAN</name>
<protein>
    <submittedName>
        <fullName evidence="2">Uncharacterized protein</fullName>
    </submittedName>
</protein>
<organism evidence="2 3">
    <name type="scientific">Anguilla anguilla</name>
    <name type="common">European freshwater eel</name>
    <name type="synonym">Muraena anguilla</name>
    <dbReference type="NCBI Taxonomy" id="7936"/>
    <lineage>
        <taxon>Eukaryota</taxon>
        <taxon>Metazoa</taxon>
        <taxon>Chordata</taxon>
        <taxon>Craniata</taxon>
        <taxon>Vertebrata</taxon>
        <taxon>Euteleostomi</taxon>
        <taxon>Actinopterygii</taxon>
        <taxon>Neopterygii</taxon>
        <taxon>Teleostei</taxon>
        <taxon>Anguilliformes</taxon>
        <taxon>Anguillidae</taxon>
        <taxon>Anguilla</taxon>
    </lineage>
</organism>
<dbReference type="AlphaFoldDB" id="A0A9D3LLP6"/>
<dbReference type="EMBL" id="JAFIRN010000017">
    <property type="protein sequence ID" value="KAG5832756.1"/>
    <property type="molecule type" value="Genomic_DNA"/>
</dbReference>
<evidence type="ECO:0000256" key="1">
    <source>
        <dbReference type="SAM" id="MobiDB-lite"/>
    </source>
</evidence>
<proteinExistence type="predicted"/>
<evidence type="ECO:0000313" key="2">
    <source>
        <dbReference type="EMBL" id="KAG5832756.1"/>
    </source>
</evidence>
<sequence length="149" mass="16018">MGTSRCASVEQVRTLFVVAQPFFLHTLPQFDAELLPGALLGCTHGCRVRPRHVSLGHAPAPPRVSRGRPPWWTGTCPQGRRDMPLLTLLCFAVVVPLLPPSLIGSDSHSLHLSLSLSPLPSPPLPPSLSPSPSLSLPHLESPRAMNPII</sequence>
<evidence type="ECO:0000313" key="3">
    <source>
        <dbReference type="Proteomes" id="UP001044222"/>
    </source>
</evidence>
<keyword evidence="3" id="KW-1185">Reference proteome</keyword>
<dbReference type="Proteomes" id="UP001044222">
    <property type="component" value="Chromosome 17"/>
</dbReference>
<feature type="compositionally biased region" description="Low complexity" evidence="1">
    <location>
        <begin position="130"/>
        <end position="139"/>
    </location>
</feature>
<accession>A0A9D3LLP6</accession>
<reference evidence="2" key="1">
    <citation type="submission" date="2021-01" db="EMBL/GenBank/DDBJ databases">
        <title>A chromosome-scale assembly of European eel, Anguilla anguilla.</title>
        <authorList>
            <person name="Henkel C."/>
            <person name="Jong-Raadsen S.A."/>
            <person name="Dufour S."/>
            <person name="Weltzien F.-A."/>
            <person name="Palstra A.P."/>
            <person name="Pelster B."/>
            <person name="Spaink H.P."/>
            <person name="Van Den Thillart G.E."/>
            <person name="Jansen H."/>
            <person name="Zahm M."/>
            <person name="Klopp C."/>
            <person name="Cedric C."/>
            <person name="Louis A."/>
            <person name="Berthelot C."/>
            <person name="Parey E."/>
            <person name="Roest Crollius H."/>
            <person name="Montfort J."/>
            <person name="Robinson-Rechavi M."/>
            <person name="Bucao C."/>
            <person name="Bouchez O."/>
            <person name="Gislard M."/>
            <person name="Lluch J."/>
            <person name="Milhes M."/>
            <person name="Lampietro C."/>
            <person name="Lopez Roques C."/>
            <person name="Donnadieu C."/>
            <person name="Braasch I."/>
            <person name="Desvignes T."/>
            <person name="Postlethwait J."/>
            <person name="Bobe J."/>
            <person name="Guiguen Y."/>
            <person name="Dirks R."/>
        </authorList>
    </citation>
    <scope>NUCLEOTIDE SEQUENCE</scope>
    <source>
        <strain evidence="2">Tag_6206</strain>
        <tissue evidence="2">Liver</tissue>
    </source>
</reference>
<comment type="caution">
    <text evidence="2">The sequence shown here is derived from an EMBL/GenBank/DDBJ whole genome shotgun (WGS) entry which is preliminary data.</text>
</comment>
<gene>
    <name evidence="2" type="ORF">ANANG_G00294520</name>
</gene>